<comment type="caution">
    <text evidence="1">The sequence shown here is derived from an EMBL/GenBank/DDBJ whole genome shotgun (WGS) entry which is preliminary data.</text>
</comment>
<reference evidence="1" key="1">
    <citation type="journal article" date="2020" name="Stud. Mycol.">
        <title>101 Dothideomycetes genomes: a test case for predicting lifestyles and emergence of pathogens.</title>
        <authorList>
            <person name="Haridas S."/>
            <person name="Albert R."/>
            <person name="Binder M."/>
            <person name="Bloem J."/>
            <person name="Labutti K."/>
            <person name="Salamov A."/>
            <person name="Andreopoulos B."/>
            <person name="Baker S."/>
            <person name="Barry K."/>
            <person name="Bills G."/>
            <person name="Bluhm B."/>
            <person name="Cannon C."/>
            <person name="Castanera R."/>
            <person name="Culley D."/>
            <person name="Daum C."/>
            <person name="Ezra D."/>
            <person name="Gonzalez J."/>
            <person name="Henrissat B."/>
            <person name="Kuo A."/>
            <person name="Liang C."/>
            <person name="Lipzen A."/>
            <person name="Lutzoni F."/>
            <person name="Magnuson J."/>
            <person name="Mondo S."/>
            <person name="Nolan M."/>
            <person name="Ohm R."/>
            <person name="Pangilinan J."/>
            <person name="Park H.-J."/>
            <person name="Ramirez L."/>
            <person name="Alfaro M."/>
            <person name="Sun H."/>
            <person name="Tritt A."/>
            <person name="Yoshinaga Y."/>
            <person name="Zwiers L.-H."/>
            <person name="Turgeon B."/>
            <person name="Goodwin S."/>
            <person name="Spatafora J."/>
            <person name="Crous P."/>
            <person name="Grigoriev I."/>
        </authorList>
    </citation>
    <scope>NUCLEOTIDE SEQUENCE</scope>
    <source>
        <strain evidence="1">ATCC 200398</strain>
    </source>
</reference>
<keyword evidence="2" id="KW-1185">Reference proteome</keyword>
<accession>A0ACB6QE80</accession>
<dbReference type="EMBL" id="MU003535">
    <property type="protein sequence ID" value="KAF2464667.1"/>
    <property type="molecule type" value="Genomic_DNA"/>
</dbReference>
<gene>
    <name evidence="1" type="ORF">BDR25DRAFT_380985</name>
</gene>
<sequence length="514" mass="57288">MVSSVLLGVLGLGGWAIAAVVQDSTQVTSILPFVNWTSATPVVTAPPSIPAITFPPLPPDFNDIPRDILECYDSWASANVHNTFIERQVSSLASSARLDPPSLGLDRSSWIERMCTTSPFTGQYTTLCDGLARNTERSEEVNCRNVATTYTWSQTIYWTTIIPEWLSRWRAENRVELPTCSQAPDREKLCYRLHSAYFWRSKQAESSAKANITQLPRWFIDAERPMCRTLRRPPPWNQTTKSCLFNVDDYQVYYWPSAPLTGSSFCMPNITRLPGGTRTIPWLPNTAVVSGLTLTSPSIYHFLKGVGVSTSIGAIRQGRAGLSPVYNLSSSIAPDTILTFPQEESDVWTVKGHRTGRGLHAHWEYQYGSGSYNADDMSTVRSAAYFGECQPRKTCNHTGQTISQAQYRQNAALSVKEVLNEWDSDEFQDCNWSSQYWQQGPWHDRVDMWIAPGQPWRAVPIMTDDEGEPEATRMAKPASTISSPPIRTGDWVPETTETGEPADGPNGGPDDGPE</sequence>
<evidence type="ECO:0000313" key="2">
    <source>
        <dbReference type="Proteomes" id="UP000799755"/>
    </source>
</evidence>
<dbReference type="Proteomes" id="UP000799755">
    <property type="component" value="Unassembled WGS sequence"/>
</dbReference>
<evidence type="ECO:0000313" key="1">
    <source>
        <dbReference type="EMBL" id="KAF2464667.1"/>
    </source>
</evidence>
<proteinExistence type="predicted"/>
<organism evidence="1 2">
    <name type="scientific">Lindgomyces ingoldianus</name>
    <dbReference type="NCBI Taxonomy" id="673940"/>
    <lineage>
        <taxon>Eukaryota</taxon>
        <taxon>Fungi</taxon>
        <taxon>Dikarya</taxon>
        <taxon>Ascomycota</taxon>
        <taxon>Pezizomycotina</taxon>
        <taxon>Dothideomycetes</taxon>
        <taxon>Pleosporomycetidae</taxon>
        <taxon>Pleosporales</taxon>
        <taxon>Lindgomycetaceae</taxon>
        <taxon>Lindgomyces</taxon>
    </lineage>
</organism>
<name>A0ACB6QE80_9PLEO</name>
<protein>
    <submittedName>
        <fullName evidence="1">Uncharacterized protein</fullName>
    </submittedName>
</protein>